<gene>
    <name evidence="9" type="primary">alr</name>
    <name evidence="9" type="ORF">FBF83_18955</name>
</gene>
<evidence type="ECO:0000313" key="10">
    <source>
        <dbReference type="Proteomes" id="UP000310541"/>
    </source>
</evidence>
<dbReference type="GO" id="GO:0008784">
    <property type="term" value="F:alanine racemase activity"/>
    <property type="evidence" value="ECO:0007669"/>
    <property type="project" value="UniProtKB-UniRule"/>
</dbReference>
<comment type="similarity">
    <text evidence="5">Belongs to the alanine racemase family.</text>
</comment>
<feature type="modified residue" description="N6-(pyridoxal phosphate)lysine" evidence="5 6">
    <location>
        <position position="41"/>
    </location>
</feature>
<accession>A0A4U1MAF2</accession>
<dbReference type="GO" id="GO:0030632">
    <property type="term" value="P:D-alanine biosynthetic process"/>
    <property type="evidence" value="ECO:0007669"/>
    <property type="project" value="UniProtKB-UniRule"/>
</dbReference>
<comment type="catalytic activity">
    <reaction evidence="1 5">
        <text>L-alanine = D-alanine</text>
        <dbReference type="Rhea" id="RHEA:20249"/>
        <dbReference type="ChEBI" id="CHEBI:57416"/>
        <dbReference type="ChEBI" id="CHEBI:57972"/>
        <dbReference type="EC" id="5.1.1.1"/>
    </reaction>
</comment>
<proteinExistence type="inferred from homology"/>
<evidence type="ECO:0000256" key="3">
    <source>
        <dbReference type="ARBA" id="ARBA00022898"/>
    </source>
</evidence>
<keyword evidence="3 5" id="KW-0663">Pyridoxal phosphate</keyword>
<evidence type="ECO:0000256" key="7">
    <source>
        <dbReference type="PIRSR" id="PIRSR600821-52"/>
    </source>
</evidence>
<dbReference type="InterPro" id="IPR029066">
    <property type="entry name" value="PLP-binding_barrel"/>
</dbReference>
<feature type="binding site" evidence="5 7">
    <location>
        <position position="316"/>
    </location>
    <ligand>
        <name>substrate</name>
    </ligand>
</feature>
<dbReference type="GO" id="GO:0030170">
    <property type="term" value="F:pyridoxal phosphate binding"/>
    <property type="evidence" value="ECO:0007669"/>
    <property type="project" value="UniProtKB-UniRule"/>
</dbReference>
<evidence type="ECO:0000313" key="9">
    <source>
        <dbReference type="EMBL" id="TKD67461.1"/>
    </source>
</evidence>
<dbReference type="SUPFAM" id="SSF51419">
    <property type="entry name" value="PLP-binding barrel"/>
    <property type="match status" value="1"/>
</dbReference>
<dbReference type="SUPFAM" id="SSF50621">
    <property type="entry name" value="Alanine racemase C-terminal domain-like"/>
    <property type="match status" value="1"/>
</dbReference>
<dbReference type="Proteomes" id="UP000310541">
    <property type="component" value="Unassembled WGS sequence"/>
</dbReference>
<dbReference type="EMBL" id="SWFM01000009">
    <property type="protein sequence ID" value="TKD67461.1"/>
    <property type="molecule type" value="Genomic_DNA"/>
</dbReference>
<feature type="binding site" evidence="5 7">
    <location>
        <position position="137"/>
    </location>
    <ligand>
        <name>substrate</name>
    </ligand>
</feature>
<evidence type="ECO:0000256" key="6">
    <source>
        <dbReference type="PIRSR" id="PIRSR600821-50"/>
    </source>
</evidence>
<evidence type="ECO:0000256" key="1">
    <source>
        <dbReference type="ARBA" id="ARBA00000316"/>
    </source>
</evidence>
<dbReference type="InterPro" id="IPR020622">
    <property type="entry name" value="Ala_racemase_pyridoxalP-BS"/>
</dbReference>
<evidence type="ECO:0000256" key="4">
    <source>
        <dbReference type="ARBA" id="ARBA00023235"/>
    </source>
</evidence>
<dbReference type="Pfam" id="PF01168">
    <property type="entry name" value="Ala_racemase_N"/>
    <property type="match status" value="1"/>
</dbReference>
<dbReference type="GO" id="GO:0009252">
    <property type="term" value="P:peptidoglycan biosynthetic process"/>
    <property type="evidence" value="ECO:0007669"/>
    <property type="project" value="TreeGrafter"/>
</dbReference>
<comment type="cofactor">
    <cofactor evidence="2 5 6">
        <name>pyridoxal 5'-phosphate</name>
        <dbReference type="ChEBI" id="CHEBI:597326"/>
    </cofactor>
</comment>
<dbReference type="GO" id="GO:0005829">
    <property type="term" value="C:cytosol"/>
    <property type="evidence" value="ECO:0007669"/>
    <property type="project" value="TreeGrafter"/>
</dbReference>
<dbReference type="OrthoDB" id="9813814at2"/>
<protein>
    <recommendedName>
        <fullName evidence="5">Alanine racemase</fullName>
        <ecNumber evidence="5">5.1.1.1</ecNumber>
    </recommendedName>
</protein>
<evidence type="ECO:0000256" key="2">
    <source>
        <dbReference type="ARBA" id="ARBA00001933"/>
    </source>
</evidence>
<dbReference type="PRINTS" id="PR00992">
    <property type="entry name" value="ALARACEMASE"/>
</dbReference>
<organism evidence="9 10">
    <name type="scientific">Guptibacillus hwajinpoensis</name>
    <dbReference type="NCBI Taxonomy" id="208199"/>
    <lineage>
        <taxon>Bacteria</taxon>
        <taxon>Bacillati</taxon>
        <taxon>Bacillota</taxon>
        <taxon>Bacilli</taxon>
        <taxon>Bacillales</taxon>
        <taxon>Guptibacillaceae</taxon>
        <taxon>Guptibacillus</taxon>
    </lineage>
</organism>
<dbReference type="Gene3D" id="3.20.20.10">
    <property type="entry name" value="Alanine racemase"/>
    <property type="match status" value="1"/>
</dbReference>
<comment type="pathway">
    <text evidence="5">Amino-acid biosynthesis; D-alanine biosynthesis; D-alanine from L-alanine: step 1/1.</text>
</comment>
<evidence type="ECO:0000259" key="8">
    <source>
        <dbReference type="SMART" id="SM01005"/>
    </source>
</evidence>
<comment type="function">
    <text evidence="5">Catalyzes the interconversion of L-alanine and D-alanine. May also act on other amino acids.</text>
</comment>
<dbReference type="InterPro" id="IPR000821">
    <property type="entry name" value="Ala_racemase"/>
</dbReference>
<sequence length="388" mass="43045">MENQPFYRETWAEINLDAIKQNIVAYKNYVPSDVSIMAVVKANGYGHGAVATAETALQSGATYLAVAILDEALMLRKEGVTAPILVLGWVPPVHARLAAEQDITLTVFQLEWIEQAEANLNGLSLTIHLKIDTGMGRLGIKEEKEAKLIVECLRKKPSFRVEGLYTHFATADEPDNPFIETQRNRFEKMASYLKAEGIHPTLIHLGNSAGAVRIPERIGNMIRVGISMYGLSPSQEMKSVQPFNLNPAFSLHSQLVNVKQMKEGEPISYGSTYHTTEGEWIGTVPIGYADGWIRKLRDGYVLVNGEQAPIVGRICMDQFMVRLPAATAIGTHVTLIGQQGTEEITIDDIAERLETINYEIPCMIGPRVPRIFRENGEKKGVMNTILKK</sequence>
<dbReference type="InterPro" id="IPR009006">
    <property type="entry name" value="Ala_racemase/Decarboxylase_C"/>
</dbReference>
<dbReference type="HAMAP" id="MF_01201">
    <property type="entry name" value="Ala_racemase"/>
    <property type="match status" value="1"/>
</dbReference>
<dbReference type="Pfam" id="PF00842">
    <property type="entry name" value="Ala_racemase_C"/>
    <property type="match status" value="1"/>
</dbReference>
<dbReference type="PANTHER" id="PTHR30511:SF0">
    <property type="entry name" value="ALANINE RACEMASE, CATABOLIC-RELATED"/>
    <property type="match status" value="1"/>
</dbReference>
<dbReference type="CDD" id="cd00430">
    <property type="entry name" value="PLPDE_III_AR"/>
    <property type="match status" value="1"/>
</dbReference>
<feature type="domain" description="Alanine racemase C-terminal" evidence="8">
    <location>
        <begin position="248"/>
        <end position="373"/>
    </location>
</feature>
<dbReference type="InterPro" id="IPR001608">
    <property type="entry name" value="Ala_racemase_N"/>
</dbReference>
<evidence type="ECO:0000256" key="5">
    <source>
        <dbReference type="HAMAP-Rule" id="MF_01201"/>
    </source>
</evidence>
<feature type="active site" description="Proton acceptor; specific for D-alanine" evidence="5">
    <location>
        <position position="41"/>
    </location>
</feature>
<feature type="active site" description="Proton acceptor; specific for L-alanine" evidence="5">
    <location>
        <position position="269"/>
    </location>
</feature>
<dbReference type="RefSeq" id="WP_136948703.1">
    <property type="nucleotide sequence ID" value="NZ_SWFM01000009.1"/>
</dbReference>
<name>A0A4U1MAF2_9BACL</name>
<dbReference type="PANTHER" id="PTHR30511">
    <property type="entry name" value="ALANINE RACEMASE"/>
    <property type="match status" value="1"/>
</dbReference>
<keyword evidence="4 5" id="KW-0413">Isomerase</keyword>
<dbReference type="Gene3D" id="2.40.37.10">
    <property type="entry name" value="Lyase, Ornithine Decarboxylase, Chain A, domain 1"/>
    <property type="match status" value="1"/>
</dbReference>
<dbReference type="SMART" id="SM01005">
    <property type="entry name" value="Ala_racemase_C"/>
    <property type="match status" value="1"/>
</dbReference>
<dbReference type="AlphaFoldDB" id="A0A4U1MAF2"/>
<reference evidence="9 10" key="1">
    <citation type="submission" date="2019-04" db="EMBL/GenBank/DDBJ databases">
        <title>Genome sequence of Bacillus hwajinpoensis strain Y2.</title>
        <authorList>
            <person name="Fair J.L."/>
            <person name="Maclea K.S."/>
        </authorList>
    </citation>
    <scope>NUCLEOTIDE SEQUENCE [LARGE SCALE GENOMIC DNA]</scope>
    <source>
        <strain evidence="9 10">Y2</strain>
    </source>
</reference>
<dbReference type="FunFam" id="3.20.20.10:FF:000002">
    <property type="entry name" value="Alanine racemase"/>
    <property type="match status" value="1"/>
</dbReference>
<comment type="caution">
    <text evidence="9">The sequence shown here is derived from an EMBL/GenBank/DDBJ whole genome shotgun (WGS) entry which is preliminary data.</text>
</comment>
<dbReference type="UniPathway" id="UPA00042">
    <property type="reaction ID" value="UER00497"/>
</dbReference>
<dbReference type="InterPro" id="IPR011079">
    <property type="entry name" value="Ala_racemase_C"/>
</dbReference>
<dbReference type="PROSITE" id="PS00395">
    <property type="entry name" value="ALANINE_RACEMASE"/>
    <property type="match status" value="1"/>
</dbReference>
<dbReference type="FunFam" id="2.40.37.10:FF:000006">
    <property type="entry name" value="Alanine racemase"/>
    <property type="match status" value="1"/>
</dbReference>
<dbReference type="NCBIfam" id="TIGR00492">
    <property type="entry name" value="alr"/>
    <property type="match status" value="1"/>
</dbReference>
<dbReference type="EC" id="5.1.1.1" evidence="5"/>